<reference evidence="1 2" key="1">
    <citation type="submission" date="2019-08" db="EMBL/GenBank/DDBJ databases">
        <title>In-depth cultivation of the pig gut microbiome towards novel bacterial diversity and tailored functional studies.</title>
        <authorList>
            <person name="Wylensek D."/>
            <person name="Hitch T.C.A."/>
            <person name="Clavel T."/>
        </authorList>
    </citation>
    <scope>NUCLEOTIDE SEQUENCE [LARGE SCALE GENOMIC DNA]</scope>
    <source>
        <strain evidence="1 2">WCA-389-WT-23D1</strain>
    </source>
</reference>
<organism evidence="1 2">
    <name type="scientific">Clostridium porci</name>
    <dbReference type="NCBI Taxonomy" id="2605778"/>
    <lineage>
        <taxon>Bacteria</taxon>
        <taxon>Bacillati</taxon>
        <taxon>Bacillota</taxon>
        <taxon>Clostridia</taxon>
        <taxon>Eubacteriales</taxon>
        <taxon>Clostridiaceae</taxon>
        <taxon>Clostridium</taxon>
    </lineage>
</organism>
<accession>A0A7X2NKU3</accession>
<evidence type="ECO:0000313" key="2">
    <source>
        <dbReference type="Proteomes" id="UP000429958"/>
    </source>
</evidence>
<sequence length="320" mass="36845">MNLRMLYHDEPVMEMTILSNPADIIVTSWEVINPTLLPEGLKPAFDKTKDHNMQMVALTQWMNQRAIPNYRINLDDCILSLHHLPRHLFGRMHRYQHTAALLSHFASGFDDYIITPKTVENLCYAPQDPRFINLYRLFPITDSDLQKRKRQPVCAADRCLRERVNEWLPYQLCIPSLSFTIPSEVPSWWERGENGLLLKQMLPEWQEAAMHTKAKFLMEHGDQFGFAGKRNLADNIFSTDFSALGGYDVSFVNEYLPHIQSGAKFFEQLKELMPDYTEEAIDALEKCIWASEECNVAIEAAEIGIACNKQTQVAVPVIIL</sequence>
<dbReference type="Proteomes" id="UP000429958">
    <property type="component" value="Unassembled WGS sequence"/>
</dbReference>
<comment type="caution">
    <text evidence="1">The sequence shown here is derived from an EMBL/GenBank/DDBJ whole genome shotgun (WGS) entry which is preliminary data.</text>
</comment>
<dbReference type="RefSeq" id="WP_154471975.1">
    <property type="nucleotide sequence ID" value="NZ_VUMD01000006.1"/>
</dbReference>
<gene>
    <name evidence="1" type="ORF">FYJ39_08100</name>
</gene>
<dbReference type="AlphaFoldDB" id="A0A7X2NKU3"/>
<protein>
    <submittedName>
        <fullName evidence="1">Uncharacterized protein</fullName>
    </submittedName>
</protein>
<dbReference type="EMBL" id="VUMD01000006">
    <property type="protein sequence ID" value="MSS36531.1"/>
    <property type="molecule type" value="Genomic_DNA"/>
</dbReference>
<keyword evidence="2" id="KW-1185">Reference proteome</keyword>
<name>A0A7X2NKU3_9CLOT</name>
<proteinExistence type="predicted"/>
<evidence type="ECO:0000313" key="1">
    <source>
        <dbReference type="EMBL" id="MSS36531.1"/>
    </source>
</evidence>